<dbReference type="SUPFAM" id="SSF51011">
    <property type="entry name" value="Glycosyl hydrolase domain"/>
    <property type="match status" value="1"/>
</dbReference>
<comment type="similarity">
    <text evidence="1">Belongs to the glycosyl hydrolase 39 family.</text>
</comment>
<accession>A0A9D1E7Z9</accession>
<dbReference type="InterPro" id="IPR000514">
    <property type="entry name" value="Glyco_hydro_39"/>
</dbReference>
<comment type="caution">
    <text evidence="6">The sequence shown here is derived from an EMBL/GenBank/DDBJ whole genome shotgun (WGS) entry which is preliminary data.</text>
</comment>
<reference evidence="6" key="2">
    <citation type="journal article" date="2021" name="PeerJ">
        <title>Extensive microbial diversity within the chicken gut microbiome revealed by metagenomics and culture.</title>
        <authorList>
            <person name="Gilroy R."/>
            <person name="Ravi A."/>
            <person name="Getino M."/>
            <person name="Pursley I."/>
            <person name="Horton D.L."/>
            <person name="Alikhan N.F."/>
            <person name="Baker D."/>
            <person name="Gharbi K."/>
            <person name="Hall N."/>
            <person name="Watson M."/>
            <person name="Adriaenssens E.M."/>
            <person name="Foster-Nyarko E."/>
            <person name="Jarju S."/>
            <person name="Secka A."/>
            <person name="Antonio M."/>
            <person name="Oren A."/>
            <person name="Chaudhuri R.R."/>
            <person name="La Ragione R."/>
            <person name="Hildebrand F."/>
            <person name="Pallen M.J."/>
        </authorList>
    </citation>
    <scope>NUCLEOTIDE SEQUENCE</scope>
    <source>
        <strain evidence="6">ChiSjej5B23-6657</strain>
    </source>
</reference>
<dbReference type="AlphaFoldDB" id="A0A9D1E7Z9"/>
<feature type="domain" description="Glycosyl hydrolases family 39 N-terminal catalytic" evidence="5">
    <location>
        <begin position="313"/>
        <end position="509"/>
    </location>
</feature>
<dbReference type="EMBL" id="DVHM01000008">
    <property type="protein sequence ID" value="HIR69764.1"/>
    <property type="molecule type" value="Genomic_DNA"/>
</dbReference>
<dbReference type="PANTHER" id="PTHR12631">
    <property type="entry name" value="ALPHA-L-IDURONIDASE"/>
    <property type="match status" value="1"/>
</dbReference>
<reference evidence="6" key="1">
    <citation type="submission" date="2020-10" db="EMBL/GenBank/DDBJ databases">
        <authorList>
            <person name="Gilroy R."/>
        </authorList>
    </citation>
    <scope>NUCLEOTIDE SEQUENCE</scope>
    <source>
        <strain evidence="6">ChiSjej5B23-6657</strain>
    </source>
</reference>
<evidence type="ECO:0000256" key="3">
    <source>
        <dbReference type="ARBA" id="ARBA00023295"/>
    </source>
</evidence>
<evidence type="ECO:0000256" key="2">
    <source>
        <dbReference type="ARBA" id="ARBA00022801"/>
    </source>
</evidence>
<dbReference type="Proteomes" id="UP000823912">
    <property type="component" value="Unassembled WGS sequence"/>
</dbReference>
<dbReference type="Gene3D" id="3.20.20.80">
    <property type="entry name" value="Glycosidases"/>
    <property type="match status" value="1"/>
</dbReference>
<dbReference type="InterPro" id="IPR051923">
    <property type="entry name" value="Glycosyl_Hydrolase_39"/>
</dbReference>
<dbReference type="PRINTS" id="PR00745">
    <property type="entry name" value="GLHYDRLASE39"/>
</dbReference>
<dbReference type="Gene3D" id="2.60.40.1500">
    <property type="entry name" value="Glycosyl hydrolase domain, family 39"/>
    <property type="match status" value="1"/>
</dbReference>
<sequence>MVTYEIKKSTPVHPFQRHWQFCVGSGHAALALRADYAAQLRQVHEDLGMERVRFHGIFCDDMHTMHALEDVFPIPMETGVVETSFRQCAAAYDNLLAAGMKPFVELSFMPQHLAKEDVRGMFFYRPNICMPKDDQAWIDYIQSFVRFLIDRYGQEEVESWYFEVWNEPDLPVVFFHGTREDYFHLYEITARAIKEVDEKIRVGGPSTSGSKWVKSFVAFCKEHNVPVDFVTTHQYAGDPLGGVSDQGGPESAEETAVDEAMKEQMSNVSPEAVQQMFANLPKGAILPAIRSFMGDPLERDDVPDNVFRTNAPIVKEQAQGLPVYYTEWNNCATFSAYGNDTRKVAAYDVKTILALENVIDGSSIWCFSDIFEELHPFPEEFHGGFGLMTQSGIKKPVYYALEMLNGVGDMRYDLGEDAIDNEVGMAAFASDEGTQCILFRQKMKNNLDLPKEEAEISLEMDAAPRMVYMERIDQEHCNPLKVWEDMGSPQVPNPAQAAVIIEESEMRAEELPFVYEDGKVKMSVALGVNDVYCIRIVK</sequence>
<evidence type="ECO:0000259" key="5">
    <source>
        <dbReference type="Pfam" id="PF01229"/>
    </source>
</evidence>
<keyword evidence="2" id="KW-0378">Hydrolase</keyword>
<evidence type="ECO:0000313" key="7">
    <source>
        <dbReference type="Proteomes" id="UP000823912"/>
    </source>
</evidence>
<proteinExistence type="inferred from homology"/>
<dbReference type="Pfam" id="PF01229">
    <property type="entry name" value="Glyco_hydro_39"/>
    <property type="match status" value="2"/>
</dbReference>
<dbReference type="InterPro" id="IPR049165">
    <property type="entry name" value="GH39_as"/>
</dbReference>
<dbReference type="GO" id="GO:0004553">
    <property type="term" value="F:hydrolase activity, hydrolyzing O-glycosyl compounds"/>
    <property type="evidence" value="ECO:0007669"/>
    <property type="project" value="InterPro"/>
</dbReference>
<dbReference type="SUPFAM" id="SSF51445">
    <property type="entry name" value="(Trans)glycosidases"/>
    <property type="match status" value="1"/>
</dbReference>
<protein>
    <recommendedName>
        <fullName evidence="5">Glycosyl hydrolases family 39 N-terminal catalytic domain-containing protein</fullName>
    </recommendedName>
</protein>
<evidence type="ECO:0000313" key="6">
    <source>
        <dbReference type="EMBL" id="HIR69764.1"/>
    </source>
</evidence>
<dbReference type="InterPro" id="IPR017853">
    <property type="entry name" value="GH"/>
</dbReference>
<dbReference type="GO" id="GO:0005975">
    <property type="term" value="P:carbohydrate metabolic process"/>
    <property type="evidence" value="ECO:0007669"/>
    <property type="project" value="InterPro"/>
</dbReference>
<feature type="domain" description="Glycosyl hydrolases family 39 N-terminal catalytic" evidence="5">
    <location>
        <begin position="5"/>
        <end position="268"/>
    </location>
</feature>
<dbReference type="PANTHER" id="PTHR12631:SF10">
    <property type="entry name" value="BETA-XYLOSIDASE-LIKE PROTEIN-RELATED"/>
    <property type="match status" value="1"/>
</dbReference>
<evidence type="ECO:0000256" key="4">
    <source>
        <dbReference type="PIRSR" id="PIRSR600514-1"/>
    </source>
</evidence>
<gene>
    <name evidence="6" type="ORF">IAA55_00600</name>
</gene>
<dbReference type="InterPro" id="IPR049166">
    <property type="entry name" value="GH39_cat"/>
</dbReference>
<organism evidence="6 7">
    <name type="scientific">Candidatus Pullilachnospira gallistercoris</name>
    <dbReference type="NCBI Taxonomy" id="2840911"/>
    <lineage>
        <taxon>Bacteria</taxon>
        <taxon>Bacillati</taxon>
        <taxon>Bacillota</taxon>
        <taxon>Clostridia</taxon>
        <taxon>Lachnospirales</taxon>
        <taxon>Lachnospiraceae</taxon>
        <taxon>Lachnospiraceae incertae sedis</taxon>
        <taxon>Candidatus Pullilachnospira</taxon>
    </lineage>
</organism>
<name>A0A9D1E7Z9_9FIRM</name>
<feature type="active site" description="Proton donor" evidence="4">
    <location>
        <position position="167"/>
    </location>
</feature>
<dbReference type="PROSITE" id="PS01027">
    <property type="entry name" value="GLYCOSYL_HYDROL_F39"/>
    <property type="match status" value="1"/>
</dbReference>
<evidence type="ECO:0000256" key="1">
    <source>
        <dbReference type="ARBA" id="ARBA00008875"/>
    </source>
</evidence>
<keyword evidence="3" id="KW-0326">Glycosidase</keyword>